<dbReference type="GO" id="GO:0006887">
    <property type="term" value="P:exocytosis"/>
    <property type="evidence" value="ECO:0007669"/>
    <property type="project" value="UniProtKB-KW"/>
</dbReference>
<gene>
    <name evidence="5" type="ORF">VFH_III057280</name>
</gene>
<evidence type="ECO:0000313" key="5">
    <source>
        <dbReference type="EMBL" id="CAI8602797.1"/>
    </source>
</evidence>
<dbReference type="GO" id="GO:0000145">
    <property type="term" value="C:exocyst"/>
    <property type="evidence" value="ECO:0007669"/>
    <property type="project" value="InterPro"/>
</dbReference>
<reference evidence="5 6" key="1">
    <citation type="submission" date="2023-01" db="EMBL/GenBank/DDBJ databases">
        <authorList>
            <person name="Kreplak J."/>
        </authorList>
    </citation>
    <scope>NUCLEOTIDE SEQUENCE [LARGE SCALE GENOMIC DNA]</scope>
</reference>
<dbReference type="InterPro" id="IPR016159">
    <property type="entry name" value="Cullin_repeat-like_dom_sf"/>
</dbReference>
<accession>A0AAV0ZXU2</accession>
<protein>
    <recommendedName>
        <fullName evidence="7">Exocyst component Exo84 C-terminal domain-containing protein</fullName>
    </recommendedName>
</protein>
<feature type="region of interest" description="Disordered" evidence="4">
    <location>
        <begin position="1"/>
        <end position="32"/>
    </location>
</feature>
<organism evidence="5 6">
    <name type="scientific">Vicia faba</name>
    <name type="common">Broad bean</name>
    <name type="synonym">Faba vulgaris</name>
    <dbReference type="NCBI Taxonomy" id="3906"/>
    <lineage>
        <taxon>Eukaryota</taxon>
        <taxon>Viridiplantae</taxon>
        <taxon>Streptophyta</taxon>
        <taxon>Embryophyta</taxon>
        <taxon>Tracheophyta</taxon>
        <taxon>Spermatophyta</taxon>
        <taxon>Magnoliopsida</taxon>
        <taxon>eudicotyledons</taxon>
        <taxon>Gunneridae</taxon>
        <taxon>Pentapetalae</taxon>
        <taxon>rosids</taxon>
        <taxon>fabids</taxon>
        <taxon>Fabales</taxon>
        <taxon>Fabaceae</taxon>
        <taxon>Papilionoideae</taxon>
        <taxon>50 kb inversion clade</taxon>
        <taxon>NPAAA clade</taxon>
        <taxon>Hologalegina</taxon>
        <taxon>IRL clade</taxon>
        <taxon>Fabeae</taxon>
        <taxon>Vicia</taxon>
    </lineage>
</organism>
<dbReference type="InterPro" id="IPR033961">
    <property type="entry name" value="Exo84"/>
</dbReference>
<proteinExistence type="inferred from homology"/>
<keyword evidence="3" id="KW-0268">Exocytosis</keyword>
<dbReference type="AlphaFoldDB" id="A0AAV0ZXU2"/>
<evidence type="ECO:0000256" key="1">
    <source>
        <dbReference type="ARBA" id="ARBA00007210"/>
    </source>
</evidence>
<dbReference type="GO" id="GO:0008104">
    <property type="term" value="P:intracellular protein localization"/>
    <property type="evidence" value="ECO:0007669"/>
    <property type="project" value="TreeGrafter"/>
</dbReference>
<name>A0AAV0ZXU2_VICFA</name>
<keyword evidence="2" id="KW-0813">Transport</keyword>
<dbReference type="Gene3D" id="1.20.58.1210">
    <property type="entry name" value="Exo84p, N-terminal helical domain"/>
    <property type="match status" value="1"/>
</dbReference>
<dbReference type="InterPro" id="IPR042561">
    <property type="entry name" value="Exo84_C_1"/>
</dbReference>
<evidence type="ECO:0000256" key="4">
    <source>
        <dbReference type="SAM" id="MobiDB-lite"/>
    </source>
</evidence>
<dbReference type="SUPFAM" id="SSF74788">
    <property type="entry name" value="Cullin repeat-like"/>
    <property type="match status" value="1"/>
</dbReference>
<evidence type="ECO:0000256" key="3">
    <source>
        <dbReference type="ARBA" id="ARBA00022483"/>
    </source>
</evidence>
<evidence type="ECO:0008006" key="7">
    <source>
        <dbReference type="Google" id="ProtNLM"/>
    </source>
</evidence>
<dbReference type="PANTHER" id="PTHR21426">
    <property type="entry name" value="EXOCYST COMPLEX COMPONENT 8"/>
    <property type="match status" value="1"/>
</dbReference>
<dbReference type="PANTHER" id="PTHR21426:SF13">
    <property type="entry name" value="OS08G0566700 PROTEIN"/>
    <property type="match status" value="1"/>
</dbReference>
<sequence>MQMESSSATKFRFRDHSLPMSRNSIHSSEPSSDDVVSVVSLSNSNISDQPDDNAKLDIESITGRGIKHLCDELQELKEAANLDLHKNICANYSSFLRILEEMTGVENELVQLENHFFSHQFLVKDLKDRIYPKILSINLTIEESLDFVVPSPPRELEARINDVSEKMDILMSENKLDEALQVLESAYEDEALSSSNDEILLYNTMITERKSMIIQQLIEIVENKRIEGPELKSALTTLCRLGDTQLAIHLLLKYYHLCIVTGTNNLQWSNSSLNEIYIRKLAKFVFSMISQAAKSFEMLCGETSPYASELVLWSYEETMSFLNCFDNFVKCTSEVSVGLSSAIKAAKFAFSYCSLLGKNQKLVLLSYLVEHLYPCMEEVLNTHINHFKKVIPIFSASDSWILEKYIVSGVFGEDGSSTEQSDYCLLTSSGRKVQTLLQAIAEDISPLVALEMENLVTSGLKNLFIEYIIILEKALTSEVDQDSPRIKLAESLSQQVSILANLSTLVQFLSTTVKGIFSSRISNNVDSQEVKNHSFVHQHQELHDFLLFIEESSVKLRNVFCQQLILRMLSTCCSHEIFAAMHYNDQFDANTNHNPMPSAIFQVLFLELRKIEKLEEENEFEVNWLMELLREVMVCMFILVSKNKEINATTEEHVILQINEAKQFILDVQFLVEIGMYGGYFSTDPLLLLTVMKSTFNSAGLDPFKDADSDDWAIDVATRTIQNLLEIEETSLHPKESIHTIKDELHEHGDQIKQFTYEYNFSEVDDKISLEDKVDSEEHESEVAIHAETDSSTFSSREGSLAERDYVDIDDVNMRQLSIRHVQFENTDFEKVTYAGNDGLTLMPSLDVVGQSSDQTESKSEK</sequence>
<comment type="similarity">
    <text evidence="1">Belongs to the EXO84 family.</text>
</comment>
<evidence type="ECO:0000256" key="2">
    <source>
        <dbReference type="ARBA" id="ARBA00022448"/>
    </source>
</evidence>
<evidence type="ECO:0000313" key="6">
    <source>
        <dbReference type="Proteomes" id="UP001157006"/>
    </source>
</evidence>
<dbReference type="Proteomes" id="UP001157006">
    <property type="component" value="Chromosome 3"/>
</dbReference>
<dbReference type="GO" id="GO:0006893">
    <property type="term" value="P:Golgi to plasma membrane transport"/>
    <property type="evidence" value="ECO:0007669"/>
    <property type="project" value="TreeGrafter"/>
</dbReference>
<dbReference type="EMBL" id="OX451738">
    <property type="protein sequence ID" value="CAI8602797.1"/>
    <property type="molecule type" value="Genomic_DNA"/>
</dbReference>
<keyword evidence="6" id="KW-1185">Reference proteome</keyword>